<dbReference type="EMBL" id="JAPWDV010000001">
    <property type="protein sequence ID" value="KAJ6223248.1"/>
    <property type="molecule type" value="Genomic_DNA"/>
</dbReference>
<keyword evidence="2" id="KW-0812">Transmembrane</keyword>
<evidence type="ECO:0000256" key="2">
    <source>
        <dbReference type="SAM" id="Phobius"/>
    </source>
</evidence>
<dbReference type="AlphaFoldDB" id="A0A9Q0MBB5"/>
<dbReference type="PANTHER" id="PTHR31193">
    <property type="entry name" value="TRANSMEMBRANE PROTEIN C9ORF91"/>
    <property type="match status" value="1"/>
</dbReference>
<organism evidence="3 4">
    <name type="scientific">Blomia tropicalis</name>
    <name type="common">Mite</name>
    <dbReference type="NCBI Taxonomy" id="40697"/>
    <lineage>
        <taxon>Eukaryota</taxon>
        <taxon>Metazoa</taxon>
        <taxon>Ecdysozoa</taxon>
        <taxon>Arthropoda</taxon>
        <taxon>Chelicerata</taxon>
        <taxon>Arachnida</taxon>
        <taxon>Acari</taxon>
        <taxon>Acariformes</taxon>
        <taxon>Sarcoptiformes</taxon>
        <taxon>Astigmata</taxon>
        <taxon>Glycyphagoidea</taxon>
        <taxon>Echimyopodidae</taxon>
        <taxon>Blomia</taxon>
    </lineage>
</organism>
<feature type="transmembrane region" description="Helical" evidence="2">
    <location>
        <begin position="247"/>
        <end position="270"/>
    </location>
</feature>
<keyword evidence="2" id="KW-1133">Transmembrane helix</keyword>
<feature type="compositionally biased region" description="Low complexity" evidence="1">
    <location>
        <begin position="87"/>
        <end position="98"/>
    </location>
</feature>
<comment type="caution">
    <text evidence="3">The sequence shown here is derived from an EMBL/GenBank/DDBJ whole genome shotgun (WGS) entry which is preliminary data.</text>
</comment>
<dbReference type="PANTHER" id="PTHR31193:SF1">
    <property type="entry name" value="TRANSMEMBRANE PROTEIN 268"/>
    <property type="match status" value="1"/>
</dbReference>
<evidence type="ECO:0000313" key="3">
    <source>
        <dbReference type="EMBL" id="KAJ6223248.1"/>
    </source>
</evidence>
<name>A0A9Q0MBB5_BLOTA</name>
<accession>A0A9Q0MBB5</accession>
<feature type="transmembrane region" description="Helical" evidence="2">
    <location>
        <begin position="220"/>
        <end position="241"/>
    </location>
</feature>
<protein>
    <submittedName>
        <fullName evidence="3">Uncharacterized protein</fullName>
    </submittedName>
</protein>
<dbReference type="Pfam" id="PF14800">
    <property type="entry name" value="DUF4481"/>
    <property type="match status" value="1"/>
</dbReference>
<feature type="compositionally biased region" description="Low complexity" evidence="1">
    <location>
        <begin position="410"/>
        <end position="450"/>
    </location>
</feature>
<feature type="region of interest" description="Disordered" evidence="1">
    <location>
        <begin position="72"/>
        <end position="98"/>
    </location>
</feature>
<keyword evidence="2" id="KW-0472">Membrane</keyword>
<feature type="compositionally biased region" description="Polar residues" evidence="1">
    <location>
        <begin position="1"/>
        <end position="12"/>
    </location>
</feature>
<proteinExistence type="predicted"/>
<dbReference type="OMA" id="VNTRWPW"/>
<feature type="region of interest" description="Disordered" evidence="1">
    <location>
        <begin position="1"/>
        <end position="60"/>
    </location>
</feature>
<keyword evidence="4" id="KW-1185">Reference proteome</keyword>
<sequence>MSNPFSNASCDETTVAEEERSNFGQTELSPINNKNESKWVQFDENGDERRSESKNETVNNYATIELSNSIEISHRPQAKSSSNVDGNNSSTTTVINNTKSNINGKHHHQQEITHSTPSTSMVTNNVAKMSIPSTSTMGTGSSNGNSTNVSTVTNHFTNGDLIVNLLPLNDGCDWVTPARFKPNLVPEELMAQSLTLTVEDYVSTMGMLFNDYRFNFYIIFYKRVLGIWITIGILVLLSILFSGMKGIALFTSGMLWLIMNALGIFIAIYIKKKLYRMLEQCVAQVNAVFSRHNIFMGVDDRGRYSCHKINLVFIYFDAKYCVKYLQDMLANSEQRVTTNRMNNQLNDDDPALVTLNNAILSIDTSDIVITGSETRNISQREKYAEKLLLRYSQRWIREYNRERIELMSQSSNAVTSSTSAANATTTTTTMNPNEMMNNQQPHPSSSNSTNGMGAITAIPMAARHCRTSKCFCQYIEEHLKYKQPFTTICSLTELFY</sequence>
<dbReference type="Proteomes" id="UP001142055">
    <property type="component" value="Chromosome 1"/>
</dbReference>
<dbReference type="InterPro" id="IPR028054">
    <property type="entry name" value="DUF4481"/>
</dbReference>
<evidence type="ECO:0000313" key="4">
    <source>
        <dbReference type="Proteomes" id="UP001142055"/>
    </source>
</evidence>
<gene>
    <name evidence="3" type="ORF">RDWZM_001793</name>
</gene>
<feature type="region of interest" description="Disordered" evidence="1">
    <location>
        <begin position="410"/>
        <end position="452"/>
    </location>
</feature>
<reference evidence="3" key="1">
    <citation type="submission" date="2022-12" db="EMBL/GenBank/DDBJ databases">
        <title>Genome assemblies of Blomia tropicalis.</title>
        <authorList>
            <person name="Cui Y."/>
        </authorList>
    </citation>
    <scope>NUCLEOTIDE SEQUENCE</scope>
    <source>
        <tissue evidence="3">Adult mites</tissue>
    </source>
</reference>
<evidence type="ECO:0000256" key="1">
    <source>
        <dbReference type="SAM" id="MobiDB-lite"/>
    </source>
</evidence>
<feature type="compositionally biased region" description="Polar residues" evidence="1">
    <location>
        <begin position="22"/>
        <end position="34"/>
    </location>
</feature>